<dbReference type="InterPro" id="IPR042108">
    <property type="entry name" value="GTPase_HflX_N_sf"/>
</dbReference>
<dbReference type="PANTHER" id="PTHR10229:SF0">
    <property type="entry name" value="GTP-BINDING PROTEIN 6-RELATED"/>
    <property type="match status" value="1"/>
</dbReference>
<evidence type="ECO:0000256" key="5">
    <source>
        <dbReference type="HAMAP-Rule" id="MF_00900"/>
    </source>
</evidence>
<dbReference type="HAMAP" id="MF_00900">
    <property type="entry name" value="GTPase_HflX"/>
    <property type="match status" value="1"/>
</dbReference>
<dbReference type="InterPro" id="IPR016496">
    <property type="entry name" value="GTPase_HflX"/>
</dbReference>
<dbReference type="InterPro" id="IPR027417">
    <property type="entry name" value="P-loop_NTPase"/>
</dbReference>
<evidence type="ECO:0000256" key="2">
    <source>
        <dbReference type="ARBA" id="ARBA00022741"/>
    </source>
</evidence>
<reference evidence="8" key="2">
    <citation type="submission" date="2023-07" db="EMBL/GenBank/DDBJ databases">
        <title>Zobellia barbeyronii sp. nov., a new marine flavobacterium, isolated from green and red algae.</title>
        <authorList>
            <person name="Nedashkovskaya O.I."/>
            <person name="Otstavnykh N."/>
            <person name="Zhukova N."/>
            <person name="Guzev K."/>
            <person name="Chausova V."/>
            <person name="Tekutyeva L."/>
            <person name="Mikhailov V."/>
            <person name="Isaeva M."/>
        </authorList>
    </citation>
    <scope>NUCLEOTIDE SEQUENCE [LARGE SCALE GENOMIC DNA]</scope>
    <source>
        <strain evidence="8">KMM 6746</strain>
    </source>
</reference>
<proteinExistence type="inferred from homology"/>
<evidence type="ECO:0000256" key="3">
    <source>
        <dbReference type="ARBA" id="ARBA00022842"/>
    </source>
</evidence>
<dbReference type="PROSITE" id="PS51705">
    <property type="entry name" value="G_HFLX"/>
    <property type="match status" value="1"/>
</dbReference>
<dbReference type="Gene3D" id="3.40.50.11060">
    <property type="entry name" value="GTPase HflX, N-terminal domain"/>
    <property type="match status" value="1"/>
</dbReference>
<dbReference type="PANTHER" id="PTHR10229">
    <property type="entry name" value="GTP-BINDING PROTEIN HFLX"/>
    <property type="match status" value="1"/>
</dbReference>
<gene>
    <name evidence="5 7" type="primary">hflX</name>
    <name evidence="7" type="ORF">HW347_04100</name>
</gene>
<evidence type="ECO:0000256" key="1">
    <source>
        <dbReference type="ARBA" id="ARBA00022723"/>
    </source>
</evidence>
<dbReference type="InterPro" id="IPR032305">
    <property type="entry name" value="GTP-bd_M"/>
</dbReference>
<dbReference type="CDD" id="cd01878">
    <property type="entry name" value="HflX"/>
    <property type="match status" value="1"/>
</dbReference>
<organism evidence="7 8">
    <name type="scientific">Zobellia barbeyronii</name>
    <dbReference type="NCBI Taxonomy" id="2748009"/>
    <lineage>
        <taxon>Bacteria</taxon>
        <taxon>Pseudomonadati</taxon>
        <taxon>Bacteroidota</taxon>
        <taxon>Flavobacteriia</taxon>
        <taxon>Flavobacteriales</taxon>
        <taxon>Flavobacteriaceae</taxon>
        <taxon>Zobellia</taxon>
    </lineage>
</organism>
<dbReference type="EMBL" id="JACATN010000001">
    <property type="protein sequence ID" value="MBT2160433.1"/>
    <property type="molecule type" value="Genomic_DNA"/>
</dbReference>
<keyword evidence="1" id="KW-0479">Metal-binding</keyword>
<dbReference type="PRINTS" id="PR00326">
    <property type="entry name" value="GTP1OBG"/>
</dbReference>
<dbReference type="NCBIfam" id="TIGR03156">
    <property type="entry name" value="GTP_HflX"/>
    <property type="match status" value="1"/>
</dbReference>
<comment type="caution">
    <text evidence="7">The sequence shown here is derived from an EMBL/GenBank/DDBJ whole genome shotgun (WGS) entry which is preliminary data.</text>
</comment>
<dbReference type="Gene3D" id="3.40.50.300">
    <property type="entry name" value="P-loop containing nucleotide triphosphate hydrolases"/>
    <property type="match status" value="1"/>
</dbReference>
<keyword evidence="3" id="KW-0460">Magnesium</keyword>
<evidence type="ECO:0000313" key="8">
    <source>
        <dbReference type="Proteomes" id="UP000740413"/>
    </source>
</evidence>
<evidence type="ECO:0000256" key="4">
    <source>
        <dbReference type="ARBA" id="ARBA00023134"/>
    </source>
</evidence>
<dbReference type="SUPFAM" id="SSF52540">
    <property type="entry name" value="P-loop containing nucleoside triphosphate hydrolases"/>
    <property type="match status" value="1"/>
</dbReference>
<keyword evidence="4 5" id="KW-0342">GTP-binding</keyword>
<keyword evidence="2 5" id="KW-0547">Nucleotide-binding</keyword>
<dbReference type="Pfam" id="PF01926">
    <property type="entry name" value="MMR_HSR1"/>
    <property type="match status" value="1"/>
</dbReference>
<comment type="similarity">
    <text evidence="5">Belongs to the TRAFAC class OBG-HflX-like GTPase superfamily. HflX GTPase family.</text>
</comment>
<evidence type="ECO:0000313" key="7">
    <source>
        <dbReference type="EMBL" id="MBT2160433.1"/>
    </source>
</evidence>
<comment type="function">
    <text evidence="5">GTPase that associates with the 50S ribosomal subunit and may have a role during protein synthesis or ribosome biogenesis.</text>
</comment>
<dbReference type="InterPro" id="IPR006073">
    <property type="entry name" value="GTP-bd"/>
</dbReference>
<dbReference type="Gene3D" id="6.10.250.2860">
    <property type="match status" value="1"/>
</dbReference>
<reference evidence="7 8" key="1">
    <citation type="submission" date="2020-06" db="EMBL/GenBank/DDBJ databases">
        <authorList>
            <person name="Isaeva M.P."/>
            <person name="Chernysheva N.Y."/>
        </authorList>
    </citation>
    <scope>NUCLEOTIDE SEQUENCE [LARGE SCALE GENOMIC DNA]</scope>
    <source>
        <strain evidence="7 8">KMM 6746</strain>
    </source>
</reference>
<accession>A0ABS5WAL0</accession>
<evidence type="ECO:0000259" key="6">
    <source>
        <dbReference type="PROSITE" id="PS51705"/>
    </source>
</evidence>
<keyword evidence="5" id="KW-0963">Cytoplasm</keyword>
<keyword evidence="8" id="KW-1185">Reference proteome</keyword>
<dbReference type="RefSeq" id="WP_214610649.1">
    <property type="nucleotide sequence ID" value="NZ_JACATN010000001.1"/>
</dbReference>
<feature type="domain" description="Hflx-type G" evidence="6">
    <location>
        <begin position="200"/>
        <end position="385"/>
    </location>
</feature>
<dbReference type="InterPro" id="IPR030394">
    <property type="entry name" value="G_HFLX_dom"/>
</dbReference>
<dbReference type="InterPro" id="IPR025121">
    <property type="entry name" value="GTPase_HflX_N"/>
</dbReference>
<comment type="subcellular location">
    <subcellularLocation>
        <location evidence="5">Cytoplasm</location>
    </subcellularLocation>
    <text evidence="5">May associate with membranes.</text>
</comment>
<dbReference type="Pfam" id="PF13167">
    <property type="entry name" value="GTP-bdg_N"/>
    <property type="match status" value="1"/>
</dbReference>
<dbReference type="Pfam" id="PF16360">
    <property type="entry name" value="GTP-bdg_M"/>
    <property type="match status" value="1"/>
</dbReference>
<name>A0ABS5WAL0_9FLAO</name>
<protein>
    <recommendedName>
        <fullName evidence="5">GTPase HflX</fullName>
    </recommendedName>
    <alternativeName>
        <fullName evidence="5">GTP-binding protein HflX</fullName>
    </alternativeName>
</protein>
<comment type="subunit">
    <text evidence="5">Monomer. Associates with the 50S ribosomal subunit.</text>
</comment>
<dbReference type="PIRSF" id="PIRSF006809">
    <property type="entry name" value="GTP-binding_hflX_prd"/>
    <property type="match status" value="1"/>
</dbReference>
<dbReference type="Proteomes" id="UP000740413">
    <property type="component" value="Unassembled WGS sequence"/>
</dbReference>
<sequence length="403" mass="46597">MLEKKTIEHEKAVLIGIINREQNENKVTEYLDELEFLTFTAGGEVLKRFVQRMDVTNPKTLIGSGKMEEVEAFVRDNDIGSVIFDDELTPAQQRNIEKILRCKIVDRTSLILDIFAQRAQTSYARTQVELAQYEYLLPRLTGLWTHLERQRGGIGMRGPGETEIETDRRIVRDRISLLKKKLLKIDRQMETQRGNRGALVRVALVGYTNVGKSTLMNVISKSEVFAENKLFATLDTTVRKVVIGNLPFLLSDTVGFIRKLPTQLVESFKSTLDEVREADLLLHVVDISHPQFEEHIESVNKILGEIGSADKNTIMVFNKIDKYEHAEIDDDDLTTERTGRHFTIADWKQTWMQRVGDKALFISALNKENLDEFRKRVYDEVRDIHVTRFPYNNFLYPENLDEY</sequence>